<keyword evidence="4" id="KW-0326">Glycosidase</keyword>
<dbReference type="GO" id="GO:0046872">
    <property type="term" value="F:metal ion binding"/>
    <property type="evidence" value="ECO:0007669"/>
    <property type="project" value="UniProtKB-KW"/>
</dbReference>
<dbReference type="AlphaFoldDB" id="K4KMN6"/>
<evidence type="ECO:0000256" key="4">
    <source>
        <dbReference type="ARBA" id="ARBA00023295"/>
    </source>
</evidence>
<dbReference type="SUPFAM" id="SSF88713">
    <property type="entry name" value="Glycoside hydrolase/deacetylase"/>
    <property type="match status" value="1"/>
</dbReference>
<name>K4KMN6_SIMAS</name>
<dbReference type="InterPro" id="IPR011682">
    <property type="entry name" value="Glyco_hydro_38_C"/>
</dbReference>
<dbReference type="SUPFAM" id="SSF88688">
    <property type="entry name" value="Families 57/38 glycoside transferase middle domain"/>
    <property type="match status" value="1"/>
</dbReference>
<sequence length="1102" mass="123913">MKIAGIQPLLLITGMAMAIPVMANSNLVDSPLYKTVSDTTRDYIARAAAGDHLALEGGHMALDGHVMPYMYFQAHEILFLDRLGKLRHRTVWATDAVSRVDHWQDAFIKDGLPKDAVMAAPGELVGGRHSQIGYEFILPALPESQTGWERFFTLKPMDMSVPGWPETTIYVDGIARAALQRKHFYWALDKLGDSTRPQRITLKSFGVFDQPRGYREVAVVERDPLADDVYWKLRVLIEASTILNDDSVPGRQIRALIDKAIAAVNLEVPHTPVYRQQLQAANQLLAEGFTALAKLPQNNERLRVMLHGHLDSAWRWTLDHTDDKLLRLALNNLYLMDRFPEYRYIFTTPFHYERIQALYPDVFERIKTKINAGQWIANGSTYVETDLNLPGGESVVRQFLYGLDYYRNTLGVKDNALFLPDTFGYPQYFPQIAQDFGLDSLVAMRANTPEIDSTLYRWRGLDGSELLVNSLSTPAWEYPYEEVIHGRSYDEGHWITTYNAPDAGPRRLAGTWAQFKNKAETDQQLLLVGWGDGGAGGTEDHVELIRRVTDLPGFPRVQWTNMYDYLEQQNRQREQFPLFDGRILARPWIQRTFMQASGIKQANRRAEQRLQEAEALASYASLSGFEYPQSEFKQIWKSLLLQHFHDIVTGMAVPEVLERAARDLADIEQRAAIIRDQALAHILREADLADAGLVVYNPAATVASGVVNLGKVDLAGVRLLDASGNVLAHERDAVGNLWVDLPDLAPQTFTHLRWGDKPEVSASSGELSVRKGVLENALVRVTFNQNGQISSYFDKVEQRELVPVGKVWNQFMRIPHQTGVAEPFSARAKIDQEFTGHLRAGMRLNWRKGKSRVVQQVWLAAHSRQLQFDTHIDWQEDHRLAVEFPLNINSREAHYGMPFGFASLSRGDYDRHAAVVSPIAVHEWADVSEGGYGVALLDRTRYAYNLKSGGLRLNLAWGQHKHEYQEMHHLHWSESGSGDAGGMQMSYALLPHQGDLLRGGVIEKAKTFNHSLLVAANAAGRGLGRGLPAPMIKDLPANVAFPSIKRTEAGDAIALRLYETGNQRTRWSPPAGARSATLAETPSVENPALFTPFEIKTLIVND</sequence>
<dbReference type="InterPro" id="IPR027291">
    <property type="entry name" value="Glyco_hydro_38_N_sf"/>
</dbReference>
<dbReference type="Pfam" id="PF01074">
    <property type="entry name" value="Glyco_hydro_38N"/>
    <property type="match status" value="1"/>
</dbReference>
<dbReference type="GO" id="GO:0030246">
    <property type="term" value="F:carbohydrate binding"/>
    <property type="evidence" value="ECO:0007669"/>
    <property type="project" value="InterPro"/>
</dbReference>
<dbReference type="Proteomes" id="UP000000466">
    <property type="component" value="Chromosome"/>
</dbReference>
<dbReference type="InterPro" id="IPR028995">
    <property type="entry name" value="Glyco_hydro_57/38_cen_sf"/>
</dbReference>
<dbReference type="SUPFAM" id="SSF74650">
    <property type="entry name" value="Galactose mutarotase-like"/>
    <property type="match status" value="1"/>
</dbReference>
<dbReference type="GO" id="GO:0004559">
    <property type="term" value="F:alpha-mannosidase activity"/>
    <property type="evidence" value="ECO:0007669"/>
    <property type="project" value="InterPro"/>
</dbReference>
<evidence type="ECO:0000313" key="6">
    <source>
        <dbReference type="EMBL" id="AFV00440.1"/>
    </source>
</evidence>
<dbReference type="SMART" id="SM00872">
    <property type="entry name" value="Alpha-mann_mid"/>
    <property type="match status" value="1"/>
</dbReference>
<reference evidence="6 7" key="1">
    <citation type="journal article" date="2013" name="Genome Announc.">
        <title>Complete genome sequence of Simiduia agarivorans SA1(T), a marine bacterium able to degrade a variety of polysaccharides.</title>
        <authorList>
            <person name="Lin S.Y."/>
            <person name="Shieh W.Y."/>
            <person name="Chen J.S."/>
            <person name="Tang S.L."/>
        </authorList>
    </citation>
    <scope>NUCLEOTIDE SEQUENCE [LARGE SCALE GENOMIC DNA]</scope>
    <source>
        <strain evidence="7">DSM 21679 / JCM 13881 / BCRC 17597 / SA1</strain>
    </source>
</reference>
<organism evidence="6 7">
    <name type="scientific">Simiduia agarivorans (strain DSM 21679 / JCM 13881 / BCRC 17597 / SA1)</name>
    <dbReference type="NCBI Taxonomy" id="1117647"/>
    <lineage>
        <taxon>Bacteria</taxon>
        <taxon>Pseudomonadati</taxon>
        <taxon>Pseudomonadota</taxon>
        <taxon>Gammaproteobacteria</taxon>
        <taxon>Cellvibrionales</taxon>
        <taxon>Cellvibrionaceae</taxon>
        <taxon>Simiduia</taxon>
    </lineage>
</organism>
<accession>K4KMN6</accession>
<dbReference type="Pfam" id="PF07748">
    <property type="entry name" value="Glyco_hydro_38C"/>
    <property type="match status" value="1"/>
</dbReference>
<dbReference type="PANTHER" id="PTHR46017:SF1">
    <property type="entry name" value="ALPHA-MANNOSIDASE 2C1"/>
    <property type="match status" value="1"/>
</dbReference>
<evidence type="ECO:0000313" key="7">
    <source>
        <dbReference type="Proteomes" id="UP000000466"/>
    </source>
</evidence>
<dbReference type="PANTHER" id="PTHR46017">
    <property type="entry name" value="ALPHA-MANNOSIDASE 2C1"/>
    <property type="match status" value="1"/>
</dbReference>
<dbReference type="InterPro" id="IPR011013">
    <property type="entry name" value="Gal_mutarotase_sf_dom"/>
</dbReference>
<evidence type="ECO:0000256" key="3">
    <source>
        <dbReference type="ARBA" id="ARBA00022801"/>
    </source>
</evidence>
<dbReference type="Pfam" id="PF09261">
    <property type="entry name" value="Alpha-mann_mid"/>
    <property type="match status" value="1"/>
</dbReference>
<dbReference type="InterPro" id="IPR037094">
    <property type="entry name" value="Glyco_hydro_38_cen_sf"/>
</dbReference>
<keyword evidence="2" id="KW-0479">Metal-binding</keyword>
<feature type="domain" description="Glycoside hydrolase family 38 central" evidence="5">
    <location>
        <begin position="596"/>
        <end position="664"/>
    </location>
</feature>
<dbReference type="Gene3D" id="3.20.110.10">
    <property type="entry name" value="Glycoside hydrolase 38, N terminal domain"/>
    <property type="match status" value="1"/>
</dbReference>
<dbReference type="InterPro" id="IPR015341">
    <property type="entry name" value="Glyco_hydro_38_cen"/>
</dbReference>
<dbReference type="GO" id="GO:0009313">
    <property type="term" value="P:oligosaccharide catabolic process"/>
    <property type="evidence" value="ECO:0007669"/>
    <property type="project" value="TreeGrafter"/>
</dbReference>
<dbReference type="Gene3D" id="1.20.1270.50">
    <property type="entry name" value="Glycoside hydrolase family 38, central domain"/>
    <property type="match status" value="1"/>
</dbReference>
<dbReference type="eggNOG" id="COG0383">
    <property type="taxonomic scope" value="Bacteria"/>
</dbReference>
<proteinExistence type="inferred from homology"/>
<evidence type="ECO:0000256" key="2">
    <source>
        <dbReference type="ARBA" id="ARBA00022723"/>
    </source>
</evidence>
<keyword evidence="3 6" id="KW-0378">Hydrolase</keyword>
<dbReference type="Gene3D" id="2.70.98.30">
    <property type="entry name" value="Golgi alpha-mannosidase II, domain 4"/>
    <property type="match status" value="1"/>
</dbReference>
<comment type="similarity">
    <text evidence="1">Belongs to the glycosyl hydrolase 38 family.</text>
</comment>
<dbReference type="GO" id="GO:0006013">
    <property type="term" value="P:mannose metabolic process"/>
    <property type="evidence" value="ECO:0007669"/>
    <property type="project" value="InterPro"/>
</dbReference>
<dbReference type="InterPro" id="IPR011330">
    <property type="entry name" value="Glyco_hydro/deAcase_b/a-brl"/>
</dbReference>
<dbReference type="KEGG" id="saga:M5M_16545"/>
<evidence type="ECO:0000256" key="1">
    <source>
        <dbReference type="ARBA" id="ARBA00009792"/>
    </source>
</evidence>
<keyword evidence="7" id="KW-1185">Reference proteome</keyword>
<dbReference type="InterPro" id="IPR000602">
    <property type="entry name" value="Glyco_hydro_38_N"/>
</dbReference>
<protein>
    <submittedName>
        <fullName evidence="6">Glycosyl hydrolase 38 domain-containing protein</fullName>
    </submittedName>
</protein>
<gene>
    <name evidence="6" type="ordered locus">M5M_16545</name>
</gene>
<dbReference type="HOGENOM" id="CLU_282977_0_0_6"/>
<dbReference type="OrthoDB" id="9764050at2"/>
<dbReference type="EMBL" id="CP003746">
    <property type="protein sequence ID" value="AFV00440.1"/>
    <property type="molecule type" value="Genomic_DNA"/>
</dbReference>
<evidence type="ECO:0000259" key="5">
    <source>
        <dbReference type="SMART" id="SM00872"/>
    </source>
</evidence>
<dbReference type="RefSeq" id="WP_015048592.1">
    <property type="nucleotide sequence ID" value="NC_018868.3"/>
</dbReference>
<dbReference type="STRING" id="1117647.M5M_16545"/>